<evidence type="ECO:0000256" key="1">
    <source>
        <dbReference type="ARBA" id="ARBA00023125"/>
    </source>
</evidence>
<name>A0A5P2G9B3_9BACT</name>
<dbReference type="Proteomes" id="UP000292424">
    <property type="component" value="Chromosome"/>
</dbReference>
<dbReference type="PROSITE" id="PS50977">
    <property type="entry name" value="HTH_TETR_2"/>
    <property type="match status" value="1"/>
</dbReference>
<gene>
    <name evidence="4" type="ORF">E0W69_017175</name>
</gene>
<keyword evidence="5" id="KW-1185">Reference proteome</keyword>
<dbReference type="SUPFAM" id="SSF46689">
    <property type="entry name" value="Homeodomain-like"/>
    <property type="match status" value="1"/>
</dbReference>
<proteinExistence type="predicted"/>
<dbReference type="AlphaFoldDB" id="A0A5P2G9B3"/>
<feature type="domain" description="HTH tetR-type" evidence="3">
    <location>
        <begin position="8"/>
        <end position="68"/>
    </location>
</feature>
<dbReference type="RefSeq" id="WP_131331295.1">
    <property type="nucleotide sequence ID" value="NZ_CP044016.1"/>
</dbReference>
<dbReference type="EMBL" id="CP044016">
    <property type="protein sequence ID" value="QES90310.1"/>
    <property type="molecule type" value="Genomic_DNA"/>
</dbReference>
<organism evidence="4 5">
    <name type="scientific">Rhizosphaericola mali</name>
    <dbReference type="NCBI Taxonomy" id="2545455"/>
    <lineage>
        <taxon>Bacteria</taxon>
        <taxon>Pseudomonadati</taxon>
        <taxon>Bacteroidota</taxon>
        <taxon>Chitinophagia</taxon>
        <taxon>Chitinophagales</taxon>
        <taxon>Chitinophagaceae</taxon>
        <taxon>Rhizosphaericola</taxon>
    </lineage>
</organism>
<dbReference type="InterPro" id="IPR050109">
    <property type="entry name" value="HTH-type_TetR-like_transc_reg"/>
</dbReference>
<sequence>MAKLTKPDATKNNILAAVREILLEEGYTGLYIRNIARKAKTSGKMIYYHFGSLEQLLDIYINETDYWKGLDKAFATEEFAQLRSQPKDLMTHIFRAHYESFEKSEEMQKLILWEVSKYSDSLRKDSDAREAYGERVYEIVDPIFKDKDLDFRSVSAIITAGVYYLIMHAKTNGSTFCGRDINKESDRELMLKTIDQLVDMSFKMANAKK</sequence>
<dbReference type="GO" id="GO:0003677">
    <property type="term" value="F:DNA binding"/>
    <property type="evidence" value="ECO:0007669"/>
    <property type="project" value="UniProtKB-UniRule"/>
</dbReference>
<evidence type="ECO:0000259" key="3">
    <source>
        <dbReference type="PROSITE" id="PS50977"/>
    </source>
</evidence>
<dbReference type="PANTHER" id="PTHR30328">
    <property type="entry name" value="TRANSCRIPTIONAL REPRESSOR"/>
    <property type="match status" value="1"/>
</dbReference>
<feature type="DNA-binding region" description="H-T-H motif" evidence="2">
    <location>
        <begin position="31"/>
        <end position="50"/>
    </location>
</feature>
<dbReference type="OrthoDB" id="836882at2"/>
<dbReference type="PANTHER" id="PTHR30328:SF54">
    <property type="entry name" value="HTH-TYPE TRANSCRIPTIONAL REPRESSOR SCO4008"/>
    <property type="match status" value="1"/>
</dbReference>
<dbReference type="Gene3D" id="1.10.357.10">
    <property type="entry name" value="Tetracycline Repressor, domain 2"/>
    <property type="match status" value="1"/>
</dbReference>
<dbReference type="InterPro" id="IPR009057">
    <property type="entry name" value="Homeodomain-like_sf"/>
</dbReference>
<evidence type="ECO:0000313" key="4">
    <source>
        <dbReference type="EMBL" id="QES90310.1"/>
    </source>
</evidence>
<accession>A0A5P2G9B3</accession>
<reference evidence="4 5" key="1">
    <citation type="submission" date="2019-09" db="EMBL/GenBank/DDBJ databases">
        <title>Complete genome sequence of Arachidicoccus sp. B3-10 isolated from apple orchard soil.</title>
        <authorList>
            <person name="Kim H.S."/>
            <person name="Han K.-I."/>
            <person name="Suh M.K."/>
            <person name="Lee K.C."/>
            <person name="Eom M.K."/>
            <person name="Kim J.-S."/>
            <person name="Kang S.W."/>
            <person name="Sin Y."/>
            <person name="Lee J.-S."/>
        </authorList>
    </citation>
    <scope>NUCLEOTIDE SEQUENCE [LARGE SCALE GENOMIC DNA]</scope>
    <source>
        <strain evidence="4 5">B3-10</strain>
    </source>
</reference>
<evidence type="ECO:0000313" key="5">
    <source>
        <dbReference type="Proteomes" id="UP000292424"/>
    </source>
</evidence>
<dbReference type="KEGG" id="arac:E0W69_017175"/>
<dbReference type="InterPro" id="IPR001647">
    <property type="entry name" value="HTH_TetR"/>
</dbReference>
<keyword evidence="1 2" id="KW-0238">DNA-binding</keyword>
<dbReference type="Pfam" id="PF00440">
    <property type="entry name" value="TetR_N"/>
    <property type="match status" value="1"/>
</dbReference>
<protein>
    <submittedName>
        <fullName evidence="4">TetR/AcrR family transcriptional regulator</fullName>
    </submittedName>
</protein>
<evidence type="ECO:0000256" key="2">
    <source>
        <dbReference type="PROSITE-ProRule" id="PRU00335"/>
    </source>
</evidence>
<dbReference type="PRINTS" id="PR00455">
    <property type="entry name" value="HTHTETR"/>
</dbReference>